<evidence type="ECO:0000313" key="2">
    <source>
        <dbReference type="Proteomes" id="UP000492820"/>
    </source>
</evidence>
<sequence length="77" mass="8603">MMLVLTYSPGTGVAAETTTCRQIQQLQLAFLSRSRRVRCFNMRTLVIIELASQCFRPLSPSLLNKVKQPKGTSTDIS</sequence>
<dbReference type="WBParaSite" id="EgrG_002012300">
    <property type="protein sequence ID" value="EgrG_002012300"/>
    <property type="gene ID" value="EgrG_002012300"/>
</dbReference>
<reference evidence="1 2" key="1">
    <citation type="journal article" date="2013" name="Nature">
        <title>The genomes of four tapeworm species reveal adaptations to parasitism.</title>
        <authorList>
            <person name="Tsai I.J."/>
            <person name="Zarowiecki M."/>
            <person name="Holroyd N."/>
            <person name="Garciarrubio A."/>
            <person name="Sanchez-Flores A."/>
            <person name="Brooks K.L."/>
            <person name="Tracey A."/>
            <person name="Bobes R.J."/>
            <person name="Fragoso G."/>
            <person name="Sciutto E."/>
            <person name="Aslett M."/>
            <person name="Beasley H."/>
            <person name="Bennett H.M."/>
            <person name="Cai J."/>
            <person name="Camicia F."/>
            <person name="Clark R."/>
            <person name="Cucher M."/>
            <person name="De Silva N."/>
            <person name="Day T.A."/>
            <person name="Deplazes P."/>
            <person name="Estrada K."/>
            <person name="Fernandez C."/>
            <person name="Holland P.W."/>
            <person name="Hou J."/>
            <person name="Hu S."/>
            <person name="Huckvale T."/>
            <person name="Hung S.S."/>
            <person name="Kamenetzky L."/>
            <person name="Keane J.A."/>
            <person name="Kiss F."/>
            <person name="Koziol U."/>
            <person name="Lambert O."/>
            <person name="Liu K."/>
            <person name="Luo X."/>
            <person name="Luo Y."/>
            <person name="Macchiaroli N."/>
            <person name="Nichol S."/>
            <person name="Paps J."/>
            <person name="Parkinson J."/>
            <person name="Pouchkina-Stantcheva N."/>
            <person name="Riddiford N."/>
            <person name="Rosenzvit M."/>
            <person name="Salinas G."/>
            <person name="Wasmuth J.D."/>
            <person name="Zamanian M."/>
            <person name="Zheng Y."/>
            <person name="Cai X."/>
            <person name="Soberon X."/>
            <person name="Olson P.D."/>
            <person name="Laclette J.P."/>
            <person name="Brehm K."/>
            <person name="Berriman M."/>
            <person name="Garciarrubio A."/>
            <person name="Bobes R.J."/>
            <person name="Fragoso G."/>
            <person name="Sanchez-Flores A."/>
            <person name="Estrada K."/>
            <person name="Cevallos M.A."/>
            <person name="Morett E."/>
            <person name="Gonzalez V."/>
            <person name="Portillo T."/>
            <person name="Ochoa-Leyva A."/>
            <person name="Jose M.V."/>
            <person name="Sciutto E."/>
            <person name="Landa A."/>
            <person name="Jimenez L."/>
            <person name="Valdes V."/>
            <person name="Carrero J.C."/>
            <person name="Larralde C."/>
            <person name="Morales-Montor J."/>
            <person name="Limon-Lason J."/>
            <person name="Soberon X."/>
            <person name="Laclette J.P."/>
        </authorList>
    </citation>
    <scope>NUCLEOTIDE SEQUENCE [LARGE SCALE GENOMIC DNA]</scope>
</reference>
<evidence type="ECO:0000313" key="1">
    <source>
        <dbReference type="EMBL" id="CDS15046.1"/>
    </source>
</evidence>
<protein>
    <submittedName>
        <fullName evidence="3">Secreted protein</fullName>
    </submittedName>
</protein>
<dbReference type="AlphaFoldDB" id="A0A068WBI0"/>
<proteinExistence type="predicted"/>
<reference evidence="3" key="3">
    <citation type="submission" date="2020-10" db="UniProtKB">
        <authorList>
            <consortium name="WormBaseParasite"/>
        </authorList>
    </citation>
    <scope>IDENTIFICATION</scope>
</reference>
<reference evidence="1" key="2">
    <citation type="submission" date="2014-06" db="EMBL/GenBank/DDBJ databases">
        <authorList>
            <person name="Aslett M."/>
        </authorList>
    </citation>
    <scope>NUCLEOTIDE SEQUENCE</scope>
</reference>
<accession>A0A068WBI0</accession>
<dbReference type="EMBL" id="LK028576">
    <property type="protein sequence ID" value="CDS15046.1"/>
    <property type="molecule type" value="Genomic_DNA"/>
</dbReference>
<name>A0A068WBI0_ECHGR</name>
<dbReference type="Proteomes" id="UP000492820">
    <property type="component" value="Unassembled WGS sequence"/>
</dbReference>
<organism evidence="1">
    <name type="scientific">Echinococcus granulosus</name>
    <name type="common">Hydatid tapeworm</name>
    <dbReference type="NCBI Taxonomy" id="6210"/>
    <lineage>
        <taxon>Eukaryota</taxon>
        <taxon>Metazoa</taxon>
        <taxon>Spiralia</taxon>
        <taxon>Lophotrochozoa</taxon>
        <taxon>Platyhelminthes</taxon>
        <taxon>Cestoda</taxon>
        <taxon>Eucestoda</taxon>
        <taxon>Cyclophyllidea</taxon>
        <taxon>Taeniidae</taxon>
        <taxon>Echinococcus</taxon>
        <taxon>Echinococcus granulosus group</taxon>
    </lineage>
</organism>
<gene>
    <name evidence="1" type="ORF">EgrG_002012300</name>
</gene>
<evidence type="ECO:0000313" key="3">
    <source>
        <dbReference type="WBParaSite" id="EgrG_002012300"/>
    </source>
</evidence>